<evidence type="ECO:0000313" key="3">
    <source>
        <dbReference type="EMBL" id="SFS59420.1"/>
    </source>
</evidence>
<organism evidence="3 4">
    <name type="scientific">Marininema halotolerans</name>
    <dbReference type="NCBI Taxonomy" id="1155944"/>
    <lineage>
        <taxon>Bacteria</taxon>
        <taxon>Bacillati</taxon>
        <taxon>Bacillota</taxon>
        <taxon>Bacilli</taxon>
        <taxon>Bacillales</taxon>
        <taxon>Thermoactinomycetaceae</taxon>
        <taxon>Marininema</taxon>
    </lineage>
</organism>
<dbReference type="AlphaFoldDB" id="A0A1I6R4E0"/>
<feature type="domain" description="PhoD-like phosphatase metallophosphatase" evidence="1">
    <location>
        <begin position="203"/>
        <end position="516"/>
    </location>
</feature>
<dbReference type="RefSeq" id="WP_091835659.1">
    <property type="nucleotide sequence ID" value="NZ_FPAA01000004.1"/>
</dbReference>
<gene>
    <name evidence="3" type="ORF">SAMN05444972_10499</name>
</gene>
<evidence type="ECO:0000259" key="2">
    <source>
        <dbReference type="Pfam" id="PF16655"/>
    </source>
</evidence>
<dbReference type="InterPro" id="IPR018946">
    <property type="entry name" value="PhoD-like_MPP"/>
</dbReference>
<dbReference type="EMBL" id="FPAA01000004">
    <property type="protein sequence ID" value="SFS59420.1"/>
    <property type="molecule type" value="Genomic_DNA"/>
</dbReference>
<feature type="domain" description="Phospholipase D N-terminal" evidence="2">
    <location>
        <begin position="70"/>
        <end position="190"/>
    </location>
</feature>
<dbReference type="Proteomes" id="UP000198660">
    <property type="component" value="Unassembled WGS sequence"/>
</dbReference>
<sequence length="645" mass="72973">MVDRMKDPDSKPAHLERRVFLKSLLAGSALLLLENTGIDRIAQAFAQESPWTSIPPFQPQHPPGLGFPQSVAAGDPTASGAILWTRIDPSIQTGLAATQVDSSLIQWLDGETPPPDSIVSAINNGTFVLLEIANSPDFKKPILRGYTPIWKDYDQVVKVDVDGKLPPRSLYYYRFITQTGHVSPTGRFKTLVPAGQDLSSTRFAYISCQDFSSGYFPVLNYLAEEELDFVVHLGDYIYESVGKSIYQDPLPDRKITVPSGESKAFTIEDYRTLYRTYRTDPDLRRLHENHAMVSIWDDHEFANDSYYPAVAPDDNTASNPVRRQVANRVWYEYTPARVTFDPKKEFAESLCIYRTLRIGNLCELILTDQRLYRSSHACGSGTLDRYFTKGCTAVNDPKQSMLGIHSGQKEWFLNRLTTSKAQWKIWANEVQFTPLKLLGRWMNLDAWDGFAGERLDIIRTLKKNHVKNLITITGDLHTFEASLIKEDFKKDADRKAVGVEFMVGSVTSSNVLDLVTQIFTKSQSLSNPLPLEVIEKITQVDKEMAQQVKAIKEEKHKGITELSSSHPLLKKLFENLISLIRLENPWIKLFNSSTHGYCILELSPAKATWTAYSVSDIRKKSGTKKTLLFQCEVPKDKAKIRILHK</sequence>
<evidence type="ECO:0000313" key="4">
    <source>
        <dbReference type="Proteomes" id="UP000198660"/>
    </source>
</evidence>
<dbReference type="Pfam" id="PF09423">
    <property type="entry name" value="PhoD"/>
    <property type="match status" value="1"/>
</dbReference>
<dbReference type="Gene3D" id="2.60.40.380">
    <property type="entry name" value="Purple acid phosphatase-like, N-terminal"/>
    <property type="match status" value="1"/>
</dbReference>
<dbReference type="Pfam" id="PF16655">
    <property type="entry name" value="PhoD_N"/>
    <property type="match status" value="1"/>
</dbReference>
<name>A0A1I6R4E0_9BACL</name>
<dbReference type="PANTHER" id="PTHR43606:SF2">
    <property type="entry name" value="ALKALINE PHOSPHATASE FAMILY PROTEIN (AFU_ORTHOLOGUE AFUA_5G03860)"/>
    <property type="match status" value="1"/>
</dbReference>
<dbReference type="InterPro" id="IPR038607">
    <property type="entry name" value="PhoD-like_sf"/>
</dbReference>
<dbReference type="SUPFAM" id="SSF56300">
    <property type="entry name" value="Metallo-dependent phosphatases"/>
    <property type="match status" value="1"/>
</dbReference>
<dbReference type="InterPro" id="IPR029052">
    <property type="entry name" value="Metallo-depent_PP-like"/>
</dbReference>
<dbReference type="PANTHER" id="PTHR43606">
    <property type="entry name" value="PHOSPHATASE, PUTATIVE (AFU_ORTHOLOGUE AFUA_6G08710)-RELATED"/>
    <property type="match status" value="1"/>
</dbReference>
<dbReference type="PROSITE" id="PS51318">
    <property type="entry name" value="TAT"/>
    <property type="match status" value="1"/>
</dbReference>
<dbReference type="InterPro" id="IPR006311">
    <property type="entry name" value="TAT_signal"/>
</dbReference>
<dbReference type="InterPro" id="IPR032093">
    <property type="entry name" value="PhoD_N"/>
</dbReference>
<keyword evidence="4" id="KW-1185">Reference proteome</keyword>
<proteinExistence type="predicted"/>
<protein>
    <submittedName>
        <fullName evidence="3">Alkaline phosphatase D</fullName>
    </submittedName>
</protein>
<reference evidence="4" key="1">
    <citation type="submission" date="2016-10" db="EMBL/GenBank/DDBJ databases">
        <authorList>
            <person name="Varghese N."/>
            <person name="Submissions S."/>
        </authorList>
    </citation>
    <scope>NUCLEOTIDE SEQUENCE [LARGE SCALE GENOMIC DNA]</scope>
    <source>
        <strain evidence="4">DSM 45789</strain>
    </source>
</reference>
<accession>A0A1I6R4E0</accession>
<dbReference type="InterPro" id="IPR052900">
    <property type="entry name" value="Phospholipid_Metab_Enz"/>
</dbReference>
<dbReference type="Gene3D" id="3.60.21.70">
    <property type="entry name" value="PhoD-like phosphatase"/>
    <property type="match status" value="1"/>
</dbReference>
<dbReference type="CDD" id="cd07389">
    <property type="entry name" value="MPP_PhoD"/>
    <property type="match status" value="1"/>
</dbReference>
<evidence type="ECO:0000259" key="1">
    <source>
        <dbReference type="Pfam" id="PF09423"/>
    </source>
</evidence>
<dbReference type="OrthoDB" id="9763616at2"/>